<evidence type="ECO:0000313" key="12">
    <source>
        <dbReference type="EMBL" id="KAL3782670.1"/>
    </source>
</evidence>
<evidence type="ECO:0000256" key="10">
    <source>
        <dbReference type="PROSITE-ProRule" id="PRU00339"/>
    </source>
</evidence>
<dbReference type="AlphaFoldDB" id="A0ABD3P850"/>
<dbReference type="InterPro" id="IPR013105">
    <property type="entry name" value="TPR_2"/>
</dbReference>
<dbReference type="InterPro" id="IPR009053">
    <property type="entry name" value="Prefoldin"/>
</dbReference>
<dbReference type="InterPro" id="IPR002777">
    <property type="entry name" value="PFD_beta-like"/>
</dbReference>
<evidence type="ECO:0000256" key="11">
    <source>
        <dbReference type="SAM" id="MobiDB-lite"/>
    </source>
</evidence>
<feature type="region of interest" description="Disordered" evidence="11">
    <location>
        <begin position="117"/>
        <end position="155"/>
    </location>
</feature>
<dbReference type="PANTHER" id="PTHR22904:SF523">
    <property type="entry name" value="STRESS-INDUCED-PHOSPHOPROTEIN 1"/>
    <property type="match status" value="1"/>
</dbReference>
<dbReference type="Pfam" id="PF07719">
    <property type="entry name" value="TPR_2"/>
    <property type="match status" value="1"/>
</dbReference>
<evidence type="ECO:0000256" key="4">
    <source>
        <dbReference type="ARBA" id="ARBA00022737"/>
    </source>
</evidence>
<dbReference type="FunFam" id="1.25.40.10:FF:000020">
    <property type="entry name" value="Stress-induced phosphoprotein 1"/>
    <property type="match status" value="1"/>
</dbReference>
<comment type="similarity">
    <text evidence="2">Belongs to the prefoldin subunit beta family.</text>
</comment>
<feature type="compositionally biased region" description="Low complexity" evidence="11">
    <location>
        <begin position="140"/>
        <end position="155"/>
    </location>
</feature>
<dbReference type="PANTHER" id="PTHR22904">
    <property type="entry name" value="TPR REPEAT CONTAINING PROTEIN"/>
    <property type="match status" value="1"/>
</dbReference>
<reference evidence="12 13" key="1">
    <citation type="submission" date="2024-10" db="EMBL/GenBank/DDBJ databases">
        <title>Updated reference genomes for cyclostephanoid diatoms.</title>
        <authorList>
            <person name="Roberts W.R."/>
            <person name="Alverson A.J."/>
        </authorList>
    </citation>
    <scope>NUCLEOTIDE SEQUENCE [LARGE SCALE GENOMIC DNA]</scope>
    <source>
        <strain evidence="12 13">AJA010-31</strain>
    </source>
</reference>
<proteinExistence type="inferred from homology"/>
<dbReference type="Pfam" id="PF01920">
    <property type="entry name" value="Prefoldin_2"/>
    <property type="match status" value="1"/>
</dbReference>
<protein>
    <recommendedName>
        <fullName evidence="8">Hsp70-Hsp90 organising protein</fullName>
    </recommendedName>
    <alternativeName>
        <fullName evidence="9">Stress-inducible protein 1</fullName>
    </alternativeName>
</protein>
<comment type="subunit">
    <text evidence="7">Monomer. Homodimer. Forms a complex composed of HOP and chaperones HSP70 and HSP90; the interaction is stronger in the absence of ATP. Interacts (via TPR 1, 2, 3, 7, 8 and 9 repeats) with HSP70 (via C-terminus); the interaction is direct and is stronger in the absence of ATP. Interacts (via TPR 4, 5 and 6 repeats) with HSP90 (via C-terminus); the interaction is direct.</text>
</comment>
<keyword evidence="13" id="KW-1185">Reference proteome</keyword>
<name>A0ABD3P850_9STRA</name>
<dbReference type="Gene3D" id="1.25.40.10">
    <property type="entry name" value="Tetratricopeptide repeat domain"/>
    <property type="match status" value="1"/>
</dbReference>
<dbReference type="PROSITE" id="PS50005">
    <property type="entry name" value="TPR"/>
    <property type="match status" value="2"/>
</dbReference>
<keyword evidence="4" id="KW-0677">Repeat</keyword>
<sequence>MTNPEAEEKKELGNKAFAAKDYDEAIKHYTAAIALDSKNCVYYSNRSACYGGKKDWTSAANDAKECIKTDPTFIKGYYRLANAQSEQEQFDAALSTIKQGLAIEPDNAQLQKQQRLIKAKRSSAKRAEQEKNSTSTTTANQPSPSNNLSPYPNLNPAIQKEVADLQTQLSTTTKEYRTVKASILMSQKSKRSNELTKSELEQIPTADKMYRGVGKMFMLQDRKDVVEYLDREIERETKSEGDLVGKLDYLERRIKSMQSNIGELTKDAASE</sequence>
<dbReference type="Proteomes" id="UP001530400">
    <property type="component" value="Unassembled WGS sequence"/>
</dbReference>
<organism evidence="12 13">
    <name type="scientific">Cyclotella atomus</name>
    <dbReference type="NCBI Taxonomy" id="382360"/>
    <lineage>
        <taxon>Eukaryota</taxon>
        <taxon>Sar</taxon>
        <taxon>Stramenopiles</taxon>
        <taxon>Ochrophyta</taxon>
        <taxon>Bacillariophyta</taxon>
        <taxon>Coscinodiscophyceae</taxon>
        <taxon>Thalassiosirophycidae</taxon>
        <taxon>Stephanodiscales</taxon>
        <taxon>Stephanodiscaceae</taxon>
        <taxon>Cyclotella</taxon>
    </lineage>
</organism>
<evidence type="ECO:0000256" key="5">
    <source>
        <dbReference type="ARBA" id="ARBA00022803"/>
    </source>
</evidence>
<evidence type="ECO:0000256" key="3">
    <source>
        <dbReference type="ARBA" id="ARBA00022490"/>
    </source>
</evidence>
<comment type="function">
    <text evidence="6">Acts as a co-chaperone and mediates the association of the chaperones HSP70 and HSP90 probably facilitating substrate transfer from HSP70 to HSP90. Stimulates HSP70 ATPase activity and, in contrast, inhibits HSP90 ATPase activity.</text>
</comment>
<keyword evidence="5 10" id="KW-0802">TPR repeat</keyword>
<feature type="repeat" description="TPR" evidence="10">
    <location>
        <begin position="6"/>
        <end position="39"/>
    </location>
</feature>
<evidence type="ECO:0000256" key="9">
    <source>
        <dbReference type="ARBA" id="ARBA00076447"/>
    </source>
</evidence>
<feature type="repeat" description="TPR" evidence="10">
    <location>
        <begin position="74"/>
        <end position="107"/>
    </location>
</feature>
<evidence type="ECO:0000256" key="8">
    <source>
        <dbReference type="ARBA" id="ARBA00074766"/>
    </source>
</evidence>
<accession>A0ABD3P850</accession>
<evidence type="ECO:0000313" key="13">
    <source>
        <dbReference type="Proteomes" id="UP001530400"/>
    </source>
</evidence>
<gene>
    <name evidence="12" type="ORF">ACHAWO_002595</name>
</gene>
<dbReference type="EMBL" id="JALLPJ020000798">
    <property type="protein sequence ID" value="KAL3782670.1"/>
    <property type="molecule type" value="Genomic_DNA"/>
</dbReference>
<dbReference type="Pfam" id="PF14559">
    <property type="entry name" value="TPR_19"/>
    <property type="match status" value="1"/>
</dbReference>
<dbReference type="SUPFAM" id="SSF46579">
    <property type="entry name" value="Prefoldin"/>
    <property type="match status" value="1"/>
</dbReference>
<dbReference type="Gene3D" id="1.10.287.370">
    <property type="match status" value="1"/>
</dbReference>
<evidence type="ECO:0000256" key="1">
    <source>
        <dbReference type="ARBA" id="ARBA00004496"/>
    </source>
</evidence>
<dbReference type="SUPFAM" id="SSF48452">
    <property type="entry name" value="TPR-like"/>
    <property type="match status" value="1"/>
</dbReference>
<dbReference type="GO" id="GO:0005737">
    <property type="term" value="C:cytoplasm"/>
    <property type="evidence" value="ECO:0007669"/>
    <property type="project" value="UniProtKB-SubCell"/>
</dbReference>
<evidence type="ECO:0000256" key="6">
    <source>
        <dbReference type="ARBA" id="ARBA00056105"/>
    </source>
</evidence>
<dbReference type="InterPro" id="IPR011990">
    <property type="entry name" value="TPR-like_helical_dom_sf"/>
</dbReference>
<comment type="caution">
    <text evidence="12">The sequence shown here is derived from an EMBL/GenBank/DDBJ whole genome shotgun (WGS) entry which is preliminary data.</text>
</comment>
<evidence type="ECO:0000256" key="2">
    <source>
        <dbReference type="ARBA" id="ARBA00008045"/>
    </source>
</evidence>
<evidence type="ECO:0000256" key="7">
    <source>
        <dbReference type="ARBA" id="ARBA00066016"/>
    </source>
</evidence>
<dbReference type="InterPro" id="IPR019734">
    <property type="entry name" value="TPR_rpt"/>
</dbReference>
<dbReference type="SMART" id="SM00028">
    <property type="entry name" value="TPR"/>
    <property type="match status" value="3"/>
</dbReference>
<comment type="subcellular location">
    <subcellularLocation>
        <location evidence="1">Cytoplasm</location>
    </subcellularLocation>
</comment>
<keyword evidence="3" id="KW-0963">Cytoplasm</keyword>